<sequence>MSFLPAPEFTVAGSTMILDSDLRVSSGQSMIDDRVVTLKVGLAPTKDFSVHEAILREHSPFFRTALDSRWREGRSRIVELPEDSAEIVSAWIQWLYFRRIPSKPVSPPELPMDDGEYELLARMYAFGEKVQADSFCDDCVTAMVLKTDEIADGSRVFPSHSAIMILYNNTPPDCPARRFVVDMYVEYGLDAWIPKEVEYSHPEFLADLVHAFMANRAEGLPHKQTNYPRRRKWHKQERSREFLRPVGSSDEVAVS</sequence>
<dbReference type="InterPro" id="IPR000210">
    <property type="entry name" value="BTB/POZ_dom"/>
</dbReference>
<protein>
    <recommendedName>
        <fullName evidence="2">BTB domain-containing protein</fullName>
    </recommendedName>
</protein>
<gene>
    <name evidence="3" type="ORF">CBER1_06681</name>
</gene>
<dbReference type="CDD" id="cd18186">
    <property type="entry name" value="BTB_POZ_ZBTB_KLHL-like"/>
    <property type="match status" value="1"/>
</dbReference>
<dbReference type="Pfam" id="PF00651">
    <property type="entry name" value="BTB"/>
    <property type="match status" value="1"/>
</dbReference>
<dbReference type="EMBL" id="PNEN01000453">
    <property type="protein sequence ID" value="PPJ58585.1"/>
    <property type="molecule type" value="Genomic_DNA"/>
</dbReference>
<dbReference type="STRING" id="357750.A0A2S6CFR6"/>
<feature type="domain" description="BTB" evidence="2">
    <location>
        <begin position="34"/>
        <end position="104"/>
    </location>
</feature>
<evidence type="ECO:0000256" key="1">
    <source>
        <dbReference type="SAM" id="MobiDB-lite"/>
    </source>
</evidence>
<dbReference type="InterPro" id="IPR011333">
    <property type="entry name" value="SKP1/BTB/POZ_sf"/>
</dbReference>
<dbReference type="OrthoDB" id="1022638at2759"/>
<dbReference type="AlphaFoldDB" id="A0A2S6CFR6"/>
<evidence type="ECO:0000313" key="3">
    <source>
        <dbReference type="EMBL" id="PPJ58585.1"/>
    </source>
</evidence>
<reference evidence="4" key="1">
    <citation type="journal article" date="2017" name="bioRxiv">
        <title>Conservation of a gene cluster reveals novel cercosporin biosynthetic mechanisms and extends production to the genus Colletotrichum.</title>
        <authorList>
            <person name="de Jonge R."/>
            <person name="Ebert M.K."/>
            <person name="Huitt-Roehl C.R."/>
            <person name="Pal P."/>
            <person name="Suttle J.C."/>
            <person name="Spanner R.E."/>
            <person name="Neubauer J.D."/>
            <person name="Jurick W.M.II."/>
            <person name="Stott K.A."/>
            <person name="Secor G.A."/>
            <person name="Thomma B.P.H.J."/>
            <person name="Van de Peer Y."/>
            <person name="Townsend C.A."/>
            <person name="Bolton M.D."/>
        </authorList>
    </citation>
    <scope>NUCLEOTIDE SEQUENCE [LARGE SCALE GENOMIC DNA]</scope>
    <source>
        <strain evidence="4">CBS538.71</strain>
    </source>
</reference>
<evidence type="ECO:0000313" key="4">
    <source>
        <dbReference type="Proteomes" id="UP000237631"/>
    </source>
</evidence>
<evidence type="ECO:0000259" key="2">
    <source>
        <dbReference type="PROSITE" id="PS50097"/>
    </source>
</evidence>
<comment type="caution">
    <text evidence="3">The sequence shown here is derived from an EMBL/GenBank/DDBJ whole genome shotgun (WGS) entry which is preliminary data.</text>
</comment>
<keyword evidence="4" id="KW-1185">Reference proteome</keyword>
<dbReference type="PANTHER" id="PTHR47843:SF2">
    <property type="entry name" value="BTB DOMAIN-CONTAINING PROTEIN"/>
    <property type="match status" value="1"/>
</dbReference>
<dbReference type="PROSITE" id="PS50097">
    <property type="entry name" value="BTB"/>
    <property type="match status" value="1"/>
</dbReference>
<proteinExistence type="predicted"/>
<dbReference type="PANTHER" id="PTHR47843">
    <property type="entry name" value="BTB DOMAIN-CONTAINING PROTEIN-RELATED"/>
    <property type="match status" value="1"/>
</dbReference>
<accession>A0A2S6CFR6</accession>
<dbReference type="Gene3D" id="3.30.710.10">
    <property type="entry name" value="Potassium Channel Kv1.1, Chain A"/>
    <property type="match status" value="1"/>
</dbReference>
<dbReference type="SUPFAM" id="SSF54695">
    <property type="entry name" value="POZ domain"/>
    <property type="match status" value="1"/>
</dbReference>
<organism evidence="3 4">
    <name type="scientific">Cercospora berteroae</name>
    <dbReference type="NCBI Taxonomy" id="357750"/>
    <lineage>
        <taxon>Eukaryota</taxon>
        <taxon>Fungi</taxon>
        <taxon>Dikarya</taxon>
        <taxon>Ascomycota</taxon>
        <taxon>Pezizomycotina</taxon>
        <taxon>Dothideomycetes</taxon>
        <taxon>Dothideomycetidae</taxon>
        <taxon>Mycosphaerellales</taxon>
        <taxon>Mycosphaerellaceae</taxon>
        <taxon>Cercospora</taxon>
    </lineage>
</organism>
<feature type="region of interest" description="Disordered" evidence="1">
    <location>
        <begin position="222"/>
        <end position="255"/>
    </location>
</feature>
<dbReference type="Proteomes" id="UP000237631">
    <property type="component" value="Unassembled WGS sequence"/>
</dbReference>
<name>A0A2S6CFR6_9PEZI</name>